<reference evidence="1" key="1">
    <citation type="submission" date="2007-10" db="EMBL/GenBank/DDBJ databases">
        <authorList>
            <person name="Fulton L."/>
            <person name="Clifton S."/>
            <person name="Fulton B."/>
            <person name="Xu J."/>
            <person name="Minx P."/>
            <person name="Pepin K.H."/>
            <person name="Johnson M."/>
            <person name="Thiruvilangam P."/>
            <person name="Bhonagiri V."/>
            <person name="Nash W.E."/>
            <person name="Mardis E.R."/>
            <person name="Wilson R.K."/>
        </authorList>
    </citation>
    <scope>NUCLEOTIDE SEQUENCE [LARGE SCALE GENOMIC DNA]</scope>
    <source>
        <strain evidence="1">DSM 17216</strain>
    </source>
</reference>
<protein>
    <submittedName>
        <fullName evidence="1">Uncharacterized protein</fullName>
    </submittedName>
</protein>
<accession>B0MYF4</accession>
<dbReference type="HOGENOM" id="CLU_2930877_0_0_10"/>
<organism evidence="1 2">
    <name type="scientific">Alistipes putredinis DSM 17216</name>
    <dbReference type="NCBI Taxonomy" id="445970"/>
    <lineage>
        <taxon>Bacteria</taxon>
        <taxon>Pseudomonadati</taxon>
        <taxon>Bacteroidota</taxon>
        <taxon>Bacteroidia</taxon>
        <taxon>Bacteroidales</taxon>
        <taxon>Rikenellaceae</taxon>
        <taxon>Alistipes</taxon>
    </lineage>
</organism>
<keyword evidence="2" id="KW-1185">Reference proteome</keyword>
<dbReference type="Proteomes" id="UP000005819">
    <property type="component" value="Unassembled WGS sequence"/>
</dbReference>
<comment type="caution">
    <text evidence="1">The sequence shown here is derived from an EMBL/GenBank/DDBJ whole genome shotgun (WGS) entry which is preliminary data.</text>
</comment>
<proteinExistence type="predicted"/>
<name>B0MYF4_9BACT</name>
<sequence length="60" mass="7139">MLKRIDELLQPKEKMTNVSLMGISLLDFVLRKGNYFYQVIGIWKGKYAYLNLVYFDLAYI</sequence>
<reference evidence="1" key="2">
    <citation type="submission" date="2013-09" db="EMBL/GenBank/DDBJ databases">
        <title>Draft genome sequence of Alistipes putredinis (DSM 17216).</title>
        <authorList>
            <person name="Sudarsanam P."/>
            <person name="Ley R."/>
            <person name="Guruge J."/>
            <person name="Turnbaugh P.J."/>
            <person name="Mahowald M."/>
            <person name="Liep D."/>
            <person name="Gordon J."/>
        </authorList>
    </citation>
    <scope>NUCLEOTIDE SEQUENCE</scope>
    <source>
        <strain evidence="1">DSM 17216</strain>
    </source>
</reference>
<evidence type="ECO:0000313" key="1">
    <source>
        <dbReference type="EMBL" id="EDS02532.1"/>
    </source>
</evidence>
<evidence type="ECO:0000313" key="2">
    <source>
        <dbReference type="Proteomes" id="UP000005819"/>
    </source>
</evidence>
<dbReference type="AlphaFoldDB" id="B0MYF4"/>
<gene>
    <name evidence="1" type="ORF">ALIPUT_02061</name>
</gene>
<dbReference type="EMBL" id="ABFK02000020">
    <property type="protein sequence ID" value="EDS02532.1"/>
    <property type="molecule type" value="Genomic_DNA"/>
</dbReference>